<comment type="caution">
    <text evidence="1">The sequence shown here is derived from an EMBL/GenBank/DDBJ whole genome shotgun (WGS) entry which is preliminary data.</text>
</comment>
<organism evidence="1 2">
    <name type="scientific">Nocardioides furvisabuli</name>
    <dbReference type="NCBI Taxonomy" id="375542"/>
    <lineage>
        <taxon>Bacteria</taxon>
        <taxon>Bacillati</taxon>
        <taxon>Actinomycetota</taxon>
        <taxon>Actinomycetes</taxon>
        <taxon>Propionibacteriales</taxon>
        <taxon>Nocardioidaceae</taxon>
        <taxon>Nocardioides</taxon>
    </lineage>
</organism>
<sequence length="123" mass="13781">MVRREGEWARHYQDSWLERSGSPALPRWLRVVALAYGSHDNDGHARFKRGEVALVLAGPFPRGDVPKPLSRQRVHEAVRQAVELGFLDEGSIPMCLIVPAHDVRKGSLDGKSKPCPVHKRRAS</sequence>
<keyword evidence="2" id="KW-1185">Reference proteome</keyword>
<dbReference type="Proteomes" id="UP001501161">
    <property type="component" value="Unassembled WGS sequence"/>
</dbReference>
<proteinExistence type="predicted"/>
<accession>A0ABN2WTZ2</accession>
<dbReference type="EMBL" id="BAAAMQ010000005">
    <property type="protein sequence ID" value="GAA2097673.1"/>
    <property type="molecule type" value="Genomic_DNA"/>
</dbReference>
<protein>
    <submittedName>
        <fullName evidence="1">Uncharacterized protein</fullName>
    </submittedName>
</protein>
<evidence type="ECO:0000313" key="2">
    <source>
        <dbReference type="Proteomes" id="UP001501161"/>
    </source>
</evidence>
<evidence type="ECO:0000313" key="1">
    <source>
        <dbReference type="EMBL" id="GAA2097673.1"/>
    </source>
</evidence>
<gene>
    <name evidence="1" type="ORF">GCM10009726_06320</name>
</gene>
<reference evidence="1 2" key="1">
    <citation type="journal article" date="2019" name="Int. J. Syst. Evol. Microbiol.">
        <title>The Global Catalogue of Microorganisms (GCM) 10K type strain sequencing project: providing services to taxonomists for standard genome sequencing and annotation.</title>
        <authorList>
            <consortium name="The Broad Institute Genomics Platform"/>
            <consortium name="The Broad Institute Genome Sequencing Center for Infectious Disease"/>
            <person name="Wu L."/>
            <person name="Ma J."/>
        </authorList>
    </citation>
    <scope>NUCLEOTIDE SEQUENCE [LARGE SCALE GENOMIC DNA]</scope>
    <source>
        <strain evidence="1 2">JCM 13813</strain>
    </source>
</reference>
<name>A0ABN2WTZ2_9ACTN</name>